<dbReference type="GO" id="GO:0016787">
    <property type="term" value="F:hydrolase activity"/>
    <property type="evidence" value="ECO:0007669"/>
    <property type="project" value="InterPro"/>
</dbReference>
<feature type="region of interest" description="Disordered" evidence="4">
    <location>
        <begin position="1"/>
        <end position="358"/>
    </location>
</feature>
<dbReference type="Gene3D" id="3.20.20.140">
    <property type="entry name" value="Metal-dependent hydrolases"/>
    <property type="match status" value="1"/>
</dbReference>
<evidence type="ECO:0000256" key="2">
    <source>
        <dbReference type="ARBA" id="ARBA00023239"/>
    </source>
</evidence>
<feature type="compositionally biased region" description="Basic and acidic residues" evidence="4">
    <location>
        <begin position="12"/>
        <end position="22"/>
    </location>
</feature>
<feature type="compositionally biased region" description="Basic and acidic residues" evidence="4">
    <location>
        <begin position="264"/>
        <end position="292"/>
    </location>
</feature>
<keyword evidence="7" id="KW-1185">Reference proteome</keyword>
<feature type="compositionally biased region" description="Basic and acidic residues" evidence="4">
    <location>
        <begin position="95"/>
        <end position="104"/>
    </location>
</feature>
<comment type="similarity">
    <text evidence="3">Belongs to the metallo-dependent hydrolases superfamily.</text>
</comment>
<feature type="compositionally biased region" description="Basic and acidic residues" evidence="4">
    <location>
        <begin position="34"/>
        <end position="50"/>
    </location>
</feature>
<feature type="compositionally biased region" description="Polar residues" evidence="4">
    <location>
        <begin position="188"/>
        <end position="203"/>
    </location>
</feature>
<protein>
    <submittedName>
        <fullName evidence="6">Decarboxylase orsB</fullName>
    </submittedName>
</protein>
<dbReference type="SUPFAM" id="SSF51556">
    <property type="entry name" value="Metallo-dependent hydrolases"/>
    <property type="match status" value="1"/>
</dbReference>
<name>A0A8H6RRJ0_9PEZI</name>
<organism evidence="6 7">
    <name type="scientific">Pseudocercospora fuligena</name>
    <dbReference type="NCBI Taxonomy" id="685502"/>
    <lineage>
        <taxon>Eukaryota</taxon>
        <taxon>Fungi</taxon>
        <taxon>Dikarya</taxon>
        <taxon>Ascomycota</taxon>
        <taxon>Pezizomycotina</taxon>
        <taxon>Dothideomycetes</taxon>
        <taxon>Dothideomycetidae</taxon>
        <taxon>Mycosphaerellales</taxon>
        <taxon>Mycosphaerellaceae</taxon>
        <taxon>Pseudocercospora</taxon>
    </lineage>
</organism>
<feature type="compositionally biased region" description="Polar residues" evidence="4">
    <location>
        <begin position="309"/>
        <end position="320"/>
    </location>
</feature>
<dbReference type="AlphaFoldDB" id="A0A8H6RRJ0"/>
<gene>
    <name evidence="6" type="ORF">HII31_02853</name>
</gene>
<dbReference type="GO" id="GO:0019748">
    <property type="term" value="P:secondary metabolic process"/>
    <property type="evidence" value="ECO:0007669"/>
    <property type="project" value="TreeGrafter"/>
</dbReference>
<evidence type="ECO:0000259" key="5">
    <source>
        <dbReference type="Pfam" id="PF04909"/>
    </source>
</evidence>
<feature type="compositionally biased region" description="Low complexity" evidence="4">
    <location>
        <begin position="224"/>
        <end position="237"/>
    </location>
</feature>
<evidence type="ECO:0000313" key="7">
    <source>
        <dbReference type="Proteomes" id="UP000660729"/>
    </source>
</evidence>
<dbReference type="GO" id="GO:0016831">
    <property type="term" value="F:carboxy-lyase activity"/>
    <property type="evidence" value="ECO:0007669"/>
    <property type="project" value="UniProtKB-KW"/>
</dbReference>
<keyword evidence="2 3" id="KW-0456">Lyase</keyword>
<sequence length="722" mass="79679">MPMLTWLPPPLDKMDLNPRLEKPPTPLPPITAMDRMEQRPTRPERPEKPSEMQSTPNTPTPAATSWFEKMEQKAKLGRNVTSAPLAGTRGGLDLQRPERPDRSRPSLPPIFLPGNDDVTAIPEMPTSPPPETPGINAVNVSPKTKPETKAPSMESQARFSLFPTSTEYRRGSNAQLTGNVPEGRRESNASTKKTQKANTTSMPPGSIFDKLVADINPARPNSPLPSCALSSTSSAHSSLHDKIVTVDTTTQTLTPAIVETPSKPMDRPRTSRESHSSNGSRESRDRDRDPEKTPLTARPLVTRIDSKDMLNTQSLLTTQNPTPPPDKPLPKIPGPMKGTQLRGPLPSHSPPARPAASSSSMSFLRSAGLSDLKIIGVQEHIAIPHLQTRFPASDASIKSAKEQQSHIESLFPYTKSRLADVSDQRIKDMDDNGIAFQIVSRSALVNPLSMDAGAGTALTRQLNDELKWAVDENPKRFAALAELPFQSPELAVRELRRCVLRLGFVGVMLHGTIGGKFLDDPMFDEILSAFEELDVPLFLHPGTPPKTVTDAYYSCKTESLTAMLAGPGFGWHNEVSIHVLRLAISGTLDRHPKLKIIIGHQGEMLPMMLHRFDVMLNPTLFNLERSVSQILRSQVWISISGVFSMPVTMLTIQTWGIEKVLFSNDYPLVEAERVPDFVRRLGDMIAPGDLKKIMQTNAEALFKFKADECGRTRSNRKWTMIL</sequence>
<dbReference type="InterPro" id="IPR006680">
    <property type="entry name" value="Amidohydro-rel"/>
</dbReference>
<feature type="compositionally biased region" description="Low complexity" evidence="4">
    <location>
        <begin position="245"/>
        <end position="254"/>
    </location>
</feature>
<dbReference type="Pfam" id="PF04909">
    <property type="entry name" value="Amidohydro_2"/>
    <property type="match status" value="1"/>
</dbReference>
<evidence type="ECO:0000256" key="3">
    <source>
        <dbReference type="RuleBase" id="RU366045"/>
    </source>
</evidence>
<keyword evidence="1 3" id="KW-0210">Decarboxylase</keyword>
<proteinExistence type="inferred from homology"/>
<feature type="compositionally biased region" description="Pro residues" evidence="4">
    <location>
        <begin position="321"/>
        <end position="333"/>
    </location>
</feature>
<dbReference type="GO" id="GO:0005829">
    <property type="term" value="C:cytosol"/>
    <property type="evidence" value="ECO:0007669"/>
    <property type="project" value="TreeGrafter"/>
</dbReference>
<reference evidence="6" key="1">
    <citation type="submission" date="2020-04" db="EMBL/GenBank/DDBJ databases">
        <title>Draft genome resource of the tomato pathogen Pseudocercospora fuligena.</title>
        <authorList>
            <person name="Zaccaron A."/>
        </authorList>
    </citation>
    <scope>NUCLEOTIDE SEQUENCE</scope>
    <source>
        <strain evidence="6">PF001</strain>
    </source>
</reference>
<evidence type="ECO:0000256" key="4">
    <source>
        <dbReference type="SAM" id="MobiDB-lite"/>
    </source>
</evidence>
<dbReference type="InterPro" id="IPR032466">
    <property type="entry name" value="Metal_Hydrolase"/>
</dbReference>
<dbReference type="OrthoDB" id="3643681at2759"/>
<dbReference type="EMBL" id="JABCIY010000036">
    <property type="protein sequence ID" value="KAF7195836.1"/>
    <property type="molecule type" value="Genomic_DNA"/>
</dbReference>
<feature type="domain" description="Amidohydrolase-related" evidence="5">
    <location>
        <begin position="450"/>
        <end position="704"/>
    </location>
</feature>
<feature type="compositionally biased region" description="Low complexity" evidence="4">
    <location>
        <begin position="55"/>
        <end position="64"/>
    </location>
</feature>
<comment type="caution">
    <text evidence="6">The sequence shown here is derived from an EMBL/GenBank/DDBJ whole genome shotgun (WGS) entry which is preliminary data.</text>
</comment>
<dbReference type="PANTHER" id="PTHR21240:SF30">
    <property type="entry name" value="AMIDOHYDROLASE-RELATED DOMAIN-CONTAINING PROTEIN-RELATED"/>
    <property type="match status" value="1"/>
</dbReference>
<evidence type="ECO:0000313" key="6">
    <source>
        <dbReference type="EMBL" id="KAF7195836.1"/>
    </source>
</evidence>
<dbReference type="InterPro" id="IPR032465">
    <property type="entry name" value="ACMSD"/>
</dbReference>
<accession>A0A8H6RRJ0</accession>
<dbReference type="PANTHER" id="PTHR21240">
    <property type="entry name" value="2-AMINO-3-CARBOXYLMUCONATE-6-SEMIALDEHYDE DECARBOXYLASE"/>
    <property type="match status" value="1"/>
</dbReference>
<evidence type="ECO:0000256" key="1">
    <source>
        <dbReference type="ARBA" id="ARBA00022793"/>
    </source>
</evidence>
<feature type="compositionally biased region" description="Polar residues" evidence="4">
    <location>
        <begin position="153"/>
        <end position="178"/>
    </location>
</feature>
<dbReference type="Proteomes" id="UP000660729">
    <property type="component" value="Unassembled WGS sequence"/>
</dbReference>